<keyword evidence="2" id="KW-1185">Reference proteome</keyword>
<reference evidence="1" key="1">
    <citation type="submission" date="2020-10" db="EMBL/GenBank/DDBJ databases">
        <title>An improved Amphimedon queenslandica hologenome assembly reveals how three proteobacterial symbionts can extend the metabolic phenotypic of their marine sponge host.</title>
        <authorList>
            <person name="Degnan B."/>
            <person name="Degnan S."/>
            <person name="Xiang X."/>
        </authorList>
    </citation>
    <scope>NUCLEOTIDE SEQUENCE</scope>
    <source>
        <strain evidence="1">AqS2</strain>
    </source>
</reference>
<dbReference type="Proteomes" id="UP000604381">
    <property type="component" value="Unassembled WGS sequence"/>
</dbReference>
<accession>A0A930UC38</accession>
<gene>
    <name evidence="1" type="ORF">ISN26_03735</name>
</gene>
<protein>
    <submittedName>
        <fullName evidence="1">Amino acid ABC transporter substrate-binding protein</fullName>
    </submittedName>
</protein>
<sequence>KRLVGTEGGMCRLLSLRLREDCFYRFIKAVGNYGESYERHVGENTILRLKRDGSPNQLWSKGGILYAPPLR</sequence>
<evidence type="ECO:0000313" key="2">
    <source>
        <dbReference type="Proteomes" id="UP000604381"/>
    </source>
</evidence>
<dbReference type="AlphaFoldDB" id="A0A930UC38"/>
<name>A0A930UC38_9GAMM</name>
<dbReference type="EMBL" id="JADHEI010000033">
    <property type="protein sequence ID" value="MBF2735185.1"/>
    <property type="molecule type" value="Genomic_DNA"/>
</dbReference>
<comment type="caution">
    <text evidence="1">The sequence shown here is derived from an EMBL/GenBank/DDBJ whole genome shotgun (WGS) entry which is preliminary data.</text>
</comment>
<feature type="non-terminal residue" evidence="1">
    <location>
        <position position="1"/>
    </location>
</feature>
<evidence type="ECO:0000313" key="1">
    <source>
        <dbReference type="EMBL" id="MBF2735185.1"/>
    </source>
</evidence>
<organism evidence="1 2">
    <name type="scientific">Candidatus Amphirhobacter heronislandensis</name>
    <dbReference type="NCBI Taxonomy" id="1732024"/>
    <lineage>
        <taxon>Bacteria</taxon>
        <taxon>Pseudomonadati</taxon>
        <taxon>Pseudomonadota</taxon>
        <taxon>Gammaproteobacteria</taxon>
        <taxon>Candidatus Tethybacterales</taxon>
        <taxon>Candidatus Tethybacteraceae</taxon>
        <taxon>Candidatus Amphirhobacter</taxon>
    </lineage>
</organism>
<proteinExistence type="predicted"/>